<protein>
    <submittedName>
        <fullName evidence="1">Uncharacterized protein</fullName>
    </submittedName>
</protein>
<keyword evidence="2" id="KW-1185">Reference proteome</keyword>
<comment type="caution">
    <text evidence="1">The sequence shown here is derived from an EMBL/GenBank/DDBJ whole genome shotgun (WGS) entry which is preliminary data.</text>
</comment>
<evidence type="ECO:0000313" key="1">
    <source>
        <dbReference type="EMBL" id="KAI4869888.1"/>
    </source>
</evidence>
<name>A0ACB9ZE18_9PEZI</name>
<dbReference type="Proteomes" id="UP001497700">
    <property type="component" value="Unassembled WGS sequence"/>
</dbReference>
<evidence type="ECO:0000313" key="2">
    <source>
        <dbReference type="Proteomes" id="UP001497700"/>
    </source>
</evidence>
<proteinExistence type="predicted"/>
<reference evidence="1 2" key="1">
    <citation type="journal article" date="2022" name="New Phytol.">
        <title>Ecological generalism drives hyperdiversity of secondary metabolite gene clusters in xylarialean endophytes.</title>
        <authorList>
            <person name="Franco M.E.E."/>
            <person name="Wisecaver J.H."/>
            <person name="Arnold A.E."/>
            <person name="Ju Y.M."/>
            <person name="Slot J.C."/>
            <person name="Ahrendt S."/>
            <person name="Moore L.P."/>
            <person name="Eastman K.E."/>
            <person name="Scott K."/>
            <person name="Konkel Z."/>
            <person name="Mondo S.J."/>
            <person name="Kuo A."/>
            <person name="Hayes R.D."/>
            <person name="Haridas S."/>
            <person name="Andreopoulos B."/>
            <person name="Riley R."/>
            <person name="LaButti K."/>
            <person name="Pangilinan J."/>
            <person name="Lipzen A."/>
            <person name="Amirebrahimi M."/>
            <person name="Yan J."/>
            <person name="Adam C."/>
            <person name="Keymanesh K."/>
            <person name="Ng V."/>
            <person name="Louie K."/>
            <person name="Northen T."/>
            <person name="Drula E."/>
            <person name="Henrissat B."/>
            <person name="Hsieh H.M."/>
            <person name="Youens-Clark K."/>
            <person name="Lutzoni F."/>
            <person name="Miadlikowska J."/>
            <person name="Eastwood D.C."/>
            <person name="Hamelin R.C."/>
            <person name="Grigoriev I.V."/>
            <person name="U'Ren J.M."/>
        </authorList>
    </citation>
    <scope>NUCLEOTIDE SEQUENCE [LARGE SCALE GENOMIC DNA]</scope>
    <source>
        <strain evidence="1 2">CBS 119005</strain>
    </source>
</reference>
<organism evidence="1 2">
    <name type="scientific">Hypoxylon rubiginosum</name>
    <dbReference type="NCBI Taxonomy" id="110542"/>
    <lineage>
        <taxon>Eukaryota</taxon>
        <taxon>Fungi</taxon>
        <taxon>Dikarya</taxon>
        <taxon>Ascomycota</taxon>
        <taxon>Pezizomycotina</taxon>
        <taxon>Sordariomycetes</taxon>
        <taxon>Xylariomycetidae</taxon>
        <taxon>Xylariales</taxon>
        <taxon>Hypoxylaceae</taxon>
        <taxon>Hypoxylon</taxon>
    </lineage>
</organism>
<gene>
    <name evidence="1" type="ORF">F4820DRAFT_343026</name>
</gene>
<accession>A0ACB9ZE18</accession>
<sequence>MIRWRRYHAKSSILLISIPHGLHESLHLYLHNLYSRQLVLRELERLKELSYSLEVVILRQWWRG</sequence>
<dbReference type="EMBL" id="MU393427">
    <property type="protein sequence ID" value="KAI4869888.1"/>
    <property type="molecule type" value="Genomic_DNA"/>
</dbReference>